<dbReference type="GO" id="GO:0046872">
    <property type="term" value="F:metal ion binding"/>
    <property type="evidence" value="ECO:0007669"/>
    <property type="project" value="UniProtKB-KW"/>
</dbReference>
<dbReference type="Pfam" id="PF00293">
    <property type="entry name" value="NUDIX"/>
    <property type="match status" value="1"/>
</dbReference>
<organism evidence="15 16">
    <name type="scientific">Pocillopora meandrina</name>
    <dbReference type="NCBI Taxonomy" id="46732"/>
    <lineage>
        <taxon>Eukaryota</taxon>
        <taxon>Metazoa</taxon>
        <taxon>Cnidaria</taxon>
        <taxon>Anthozoa</taxon>
        <taxon>Hexacorallia</taxon>
        <taxon>Scleractinia</taxon>
        <taxon>Astrocoeniina</taxon>
        <taxon>Pocilloporidae</taxon>
        <taxon>Pocillopora</taxon>
    </lineage>
</organism>
<dbReference type="PANTHER" id="PTHR42904">
    <property type="entry name" value="NUDIX HYDROLASE, NUDC SUBFAMILY"/>
    <property type="match status" value="1"/>
</dbReference>
<dbReference type="EC" id="3.6.1.62" evidence="8"/>
<evidence type="ECO:0000256" key="13">
    <source>
        <dbReference type="RuleBase" id="RU003476"/>
    </source>
</evidence>
<dbReference type="InterPro" id="IPR033716">
    <property type="entry name" value="Nudt17_dom"/>
</dbReference>
<comment type="cofactor">
    <cofactor evidence="2">
        <name>Mg(2+)</name>
        <dbReference type="ChEBI" id="CHEBI:18420"/>
    </cofactor>
</comment>
<evidence type="ECO:0000256" key="10">
    <source>
        <dbReference type="ARBA" id="ARBA00093415"/>
    </source>
</evidence>
<evidence type="ECO:0000256" key="2">
    <source>
        <dbReference type="ARBA" id="ARBA00001946"/>
    </source>
</evidence>
<evidence type="ECO:0000256" key="6">
    <source>
        <dbReference type="ARBA" id="ARBA00022842"/>
    </source>
</evidence>
<dbReference type="CDD" id="cd04694">
    <property type="entry name" value="NUDIX_Nudt17"/>
    <property type="match status" value="1"/>
</dbReference>
<evidence type="ECO:0000256" key="8">
    <source>
        <dbReference type="ARBA" id="ARBA00026102"/>
    </source>
</evidence>
<dbReference type="GO" id="GO:0006742">
    <property type="term" value="P:NADP+ catabolic process"/>
    <property type="evidence" value="ECO:0007669"/>
    <property type="project" value="TreeGrafter"/>
</dbReference>
<dbReference type="InterPro" id="IPR000086">
    <property type="entry name" value="NUDIX_hydrolase_dom"/>
</dbReference>
<dbReference type="SUPFAM" id="SSF55811">
    <property type="entry name" value="Nudix"/>
    <property type="match status" value="1"/>
</dbReference>
<dbReference type="InterPro" id="IPR020084">
    <property type="entry name" value="NUDIX_hydrolase_CS"/>
</dbReference>
<dbReference type="PROSITE" id="PS51462">
    <property type="entry name" value="NUDIX"/>
    <property type="match status" value="1"/>
</dbReference>
<evidence type="ECO:0000256" key="3">
    <source>
        <dbReference type="ARBA" id="ARBA00005582"/>
    </source>
</evidence>
<dbReference type="AlphaFoldDB" id="A0AAU9WJ27"/>
<keyword evidence="7" id="KW-0464">Manganese</keyword>
<dbReference type="GO" id="GO:0019677">
    <property type="term" value="P:NAD+ catabolic process"/>
    <property type="evidence" value="ECO:0007669"/>
    <property type="project" value="TreeGrafter"/>
</dbReference>
<dbReference type="PRINTS" id="PR00502">
    <property type="entry name" value="NUDIXFAMILY"/>
</dbReference>
<keyword evidence="5 13" id="KW-0378">Hydrolase</keyword>
<proteinExistence type="inferred from homology"/>
<dbReference type="EMBL" id="CALNXJ010000014">
    <property type="protein sequence ID" value="CAH3115113.1"/>
    <property type="molecule type" value="Genomic_DNA"/>
</dbReference>
<comment type="similarity">
    <text evidence="3 13">Belongs to the Nudix hydrolase family.</text>
</comment>
<dbReference type="PANTHER" id="PTHR42904:SF1">
    <property type="entry name" value="NUCLEOSIDE DIPHOSPHATE-LINKED MOIETY X MOTIF 17"/>
    <property type="match status" value="1"/>
</dbReference>
<comment type="catalytic activity">
    <reaction evidence="9">
        <text>a 5'-end (N(7)-methyl 5'-triphosphoguanosine)-ribonucleoside in mRNA + H2O = N(7)-methyl-GDP + a 5'-end phospho-ribonucleoside in mRNA + 2 H(+)</text>
        <dbReference type="Rhea" id="RHEA:67484"/>
        <dbReference type="Rhea" id="RHEA-COMP:15692"/>
        <dbReference type="Rhea" id="RHEA-COMP:17167"/>
        <dbReference type="ChEBI" id="CHEBI:15377"/>
        <dbReference type="ChEBI" id="CHEBI:15378"/>
        <dbReference type="ChEBI" id="CHEBI:63714"/>
        <dbReference type="ChEBI" id="CHEBI:138282"/>
        <dbReference type="ChEBI" id="CHEBI:156461"/>
        <dbReference type="EC" id="3.6.1.62"/>
    </reaction>
</comment>
<dbReference type="GO" id="GO:0140933">
    <property type="term" value="F:5'-(N(7)-methylguanosine 5'-triphospho)-[mRNA] hydrolase activity"/>
    <property type="evidence" value="ECO:0007669"/>
    <property type="project" value="UniProtKB-EC"/>
</dbReference>
<feature type="domain" description="Nudix hydrolase" evidence="14">
    <location>
        <begin position="119"/>
        <end position="265"/>
    </location>
</feature>
<keyword evidence="16" id="KW-1185">Reference proteome</keyword>
<name>A0AAU9WJ27_9CNID</name>
<sequence>MGTNPEHRVISATCQRNGRQMIIIIWRSIILASKMSRRVFLSSPSHSEGATPLSFEKCCLTTMQCSGQQINAEFSYEDERLLLYPSDQGVRLMHPPGCPCRFLTASDIANIPENILSQGVKPAVAVLLQSSDGYVLLTRRAQHMRTFPCVWVPPGGHLEPGETLKQALLRELSEETGLTFSEESLEISTLGLWESVFPPVLSIGLPVRHHIVVYYQAKAKEDRQTLQKKLILDKDELDASAWVDHATIVEVVQSDDFGQSRPVPQRYIKATVLENGQKVEKNLPLSILMSTMPRTSEDGQELNQERLSTGTKFALGQLVKKDLPSGGAW</sequence>
<dbReference type="InterPro" id="IPR020476">
    <property type="entry name" value="Nudix_hydrolase"/>
</dbReference>
<evidence type="ECO:0000256" key="11">
    <source>
        <dbReference type="ARBA" id="ARBA00093621"/>
    </source>
</evidence>
<evidence type="ECO:0000313" key="16">
    <source>
        <dbReference type="Proteomes" id="UP001159428"/>
    </source>
</evidence>
<dbReference type="PROSITE" id="PS00893">
    <property type="entry name" value="NUDIX_BOX"/>
    <property type="match status" value="1"/>
</dbReference>
<reference evidence="15 16" key="1">
    <citation type="submission" date="2022-05" db="EMBL/GenBank/DDBJ databases">
        <authorList>
            <consortium name="Genoscope - CEA"/>
            <person name="William W."/>
        </authorList>
    </citation>
    <scope>NUCLEOTIDE SEQUENCE [LARGE SCALE GENOMIC DNA]</scope>
</reference>
<comment type="caution">
    <text evidence="15">The sequence shown here is derived from an EMBL/GenBank/DDBJ whole genome shotgun (WGS) entry which is preliminary data.</text>
</comment>
<dbReference type="GO" id="GO:0005777">
    <property type="term" value="C:peroxisome"/>
    <property type="evidence" value="ECO:0007669"/>
    <property type="project" value="TreeGrafter"/>
</dbReference>
<dbReference type="InterPro" id="IPR050241">
    <property type="entry name" value="NAD-cap_RNA_hydrolase_NudC"/>
</dbReference>
<dbReference type="GO" id="GO:0035529">
    <property type="term" value="F:NADH pyrophosphatase activity"/>
    <property type="evidence" value="ECO:0007669"/>
    <property type="project" value="TreeGrafter"/>
</dbReference>
<accession>A0AAU9WJ27</accession>
<dbReference type="InterPro" id="IPR015797">
    <property type="entry name" value="NUDIX_hydrolase-like_dom_sf"/>
</dbReference>
<evidence type="ECO:0000256" key="9">
    <source>
        <dbReference type="ARBA" id="ARBA00093205"/>
    </source>
</evidence>
<evidence type="ECO:0000256" key="4">
    <source>
        <dbReference type="ARBA" id="ARBA00022723"/>
    </source>
</evidence>
<comment type="function">
    <text evidence="10">Acts as a decapping enzyme capable of hydrolyzing monomethylated capped RNAs (in vitro). Hydrolyzes monomethylated capped RNA after alpha and beta phosphates to form N(7)-methyl-GDP. Shows low activity towards unmethylated capped RNA.</text>
</comment>
<evidence type="ECO:0000313" key="15">
    <source>
        <dbReference type="EMBL" id="CAH3115113.1"/>
    </source>
</evidence>
<dbReference type="Gene3D" id="3.90.79.10">
    <property type="entry name" value="Nucleoside Triphosphate Pyrophosphohydrolase"/>
    <property type="match status" value="1"/>
</dbReference>
<dbReference type="Proteomes" id="UP001159428">
    <property type="component" value="Unassembled WGS sequence"/>
</dbReference>
<keyword evidence="6" id="KW-0460">Magnesium</keyword>
<protein>
    <recommendedName>
        <fullName evidence="11">m7GpppN-mRNA hydrolase NUDT17</fullName>
        <ecNumber evidence="8">3.6.1.62</ecNumber>
    </recommendedName>
    <alternativeName>
        <fullName evidence="12">Nucleoside diphosphate-linked moiety X motif 17</fullName>
    </alternativeName>
</protein>
<evidence type="ECO:0000256" key="12">
    <source>
        <dbReference type="ARBA" id="ARBA00093663"/>
    </source>
</evidence>
<evidence type="ECO:0000256" key="7">
    <source>
        <dbReference type="ARBA" id="ARBA00023211"/>
    </source>
</evidence>
<keyword evidence="4" id="KW-0479">Metal-binding</keyword>
<evidence type="ECO:0000256" key="5">
    <source>
        <dbReference type="ARBA" id="ARBA00022801"/>
    </source>
</evidence>
<comment type="cofactor">
    <cofactor evidence="1">
        <name>Mn(2+)</name>
        <dbReference type="ChEBI" id="CHEBI:29035"/>
    </cofactor>
</comment>
<dbReference type="GO" id="GO:0005829">
    <property type="term" value="C:cytosol"/>
    <property type="evidence" value="ECO:0007669"/>
    <property type="project" value="TreeGrafter"/>
</dbReference>
<evidence type="ECO:0000259" key="14">
    <source>
        <dbReference type="PROSITE" id="PS51462"/>
    </source>
</evidence>
<evidence type="ECO:0000256" key="1">
    <source>
        <dbReference type="ARBA" id="ARBA00001936"/>
    </source>
</evidence>
<gene>
    <name evidence="15" type="ORF">PMEA_00005879</name>
</gene>